<proteinExistence type="predicted"/>
<gene>
    <name evidence="1" type="ORF">CTM72_10100</name>
</gene>
<dbReference type="RefSeq" id="WP_099988891.1">
    <property type="nucleotide sequence ID" value="NZ_CP024699.1"/>
</dbReference>
<evidence type="ECO:0000313" key="2">
    <source>
        <dbReference type="Proteomes" id="UP000230056"/>
    </source>
</evidence>
<organism evidence="1 2">
    <name type="scientific">Fusobacterium pseudoperiodonticum</name>
    <dbReference type="NCBI Taxonomy" id="2663009"/>
    <lineage>
        <taxon>Bacteria</taxon>
        <taxon>Fusobacteriati</taxon>
        <taxon>Fusobacteriota</taxon>
        <taxon>Fusobacteriia</taxon>
        <taxon>Fusobacteriales</taxon>
        <taxon>Fusobacteriaceae</taxon>
        <taxon>Fusobacterium</taxon>
    </lineage>
</organism>
<dbReference type="Proteomes" id="UP000230056">
    <property type="component" value="Chromosome"/>
</dbReference>
<protein>
    <submittedName>
        <fullName evidence="1">Uncharacterized protein</fullName>
    </submittedName>
</protein>
<evidence type="ECO:0000313" key="1">
    <source>
        <dbReference type="EMBL" id="ATV60029.1"/>
    </source>
</evidence>
<reference evidence="1 2" key="1">
    <citation type="submission" date="2017-11" db="EMBL/GenBank/DDBJ databases">
        <title>Genome sequencing of Fusobacterium periodonticum KCOM 1261.</title>
        <authorList>
            <person name="Kook J.-K."/>
            <person name="Park S.-N."/>
            <person name="Lim Y.K."/>
        </authorList>
    </citation>
    <scope>NUCLEOTIDE SEQUENCE [LARGE SCALE GENOMIC DNA]</scope>
    <source>
        <strain evidence="1 2">KCOM 1261</strain>
    </source>
</reference>
<dbReference type="EMBL" id="CP024699">
    <property type="protein sequence ID" value="ATV60029.1"/>
    <property type="molecule type" value="Genomic_DNA"/>
</dbReference>
<sequence length="176" mass="20727">MKKITFLFVLIFSLTSYASIKILSGYSIILPKNKEENLDKLIEFYGDVENTSDENSYLKEIKLLEKITNPVKGIKLLETEIVIETNKKYILKNIDKSNYIKVYNQGVKINSDTFTIYIGKIQLENGKIINIPPLKFKRYVYVYKINKFLDTLNQDTREDLFSGTIDEYREWKKKNK</sequence>
<name>A0A2D3NX73_9FUSO</name>
<accession>A0A2D3NX73</accession>
<dbReference type="AlphaFoldDB" id="A0A2D3NX73"/>